<dbReference type="AlphaFoldDB" id="A0A5C3LXI1"/>
<evidence type="ECO:0000313" key="2">
    <source>
        <dbReference type="EMBL" id="TFK37113.1"/>
    </source>
</evidence>
<evidence type="ECO:0008006" key="4">
    <source>
        <dbReference type="Google" id="ProtNLM"/>
    </source>
</evidence>
<evidence type="ECO:0000313" key="3">
    <source>
        <dbReference type="Proteomes" id="UP000308652"/>
    </source>
</evidence>
<proteinExistence type="predicted"/>
<dbReference type="OrthoDB" id="3065887at2759"/>
<dbReference type="EMBL" id="ML213610">
    <property type="protein sequence ID" value="TFK37113.1"/>
    <property type="molecule type" value="Genomic_DNA"/>
</dbReference>
<reference evidence="2 3" key="1">
    <citation type="journal article" date="2019" name="Nat. Ecol. Evol.">
        <title>Megaphylogeny resolves global patterns of mushroom evolution.</title>
        <authorList>
            <person name="Varga T."/>
            <person name="Krizsan K."/>
            <person name="Foldi C."/>
            <person name="Dima B."/>
            <person name="Sanchez-Garcia M."/>
            <person name="Sanchez-Ramirez S."/>
            <person name="Szollosi G.J."/>
            <person name="Szarkandi J.G."/>
            <person name="Papp V."/>
            <person name="Albert L."/>
            <person name="Andreopoulos W."/>
            <person name="Angelini C."/>
            <person name="Antonin V."/>
            <person name="Barry K.W."/>
            <person name="Bougher N.L."/>
            <person name="Buchanan P."/>
            <person name="Buyck B."/>
            <person name="Bense V."/>
            <person name="Catcheside P."/>
            <person name="Chovatia M."/>
            <person name="Cooper J."/>
            <person name="Damon W."/>
            <person name="Desjardin D."/>
            <person name="Finy P."/>
            <person name="Geml J."/>
            <person name="Haridas S."/>
            <person name="Hughes K."/>
            <person name="Justo A."/>
            <person name="Karasinski D."/>
            <person name="Kautmanova I."/>
            <person name="Kiss B."/>
            <person name="Kocsube S."/>
            <person name="Kotiranta H."/>
            <person name="LaButti K.M."/>
            <person name="Lechner B.E."/>
            <person name="Liimatainen K."/>
            <person name="Lipzen A."/>
            <person name="Lukacs Z."/>
            <person name="Mihaltcheva S."/>
            <person name="Morgado L.N."/>
            <person name="Niskanen T."/>
            <person name="Noordeloos M.E."/>
            <person name="Ohm R.A."/>
            <person name="Ortiz-Santana B."/>
            <person name="Ovrebo C."/>
            <person name="Racz N."/>
            <person name="Riley R."/>
            <person name="Savchenko A."/>
            <person name="Shiryaev A."/>
            <person name="Soop K."/>
            <person name="Spirin V."/>
            <person name="Szebenyi C."/>
            <person name="Tomsovsky M."/>
            <person name="Tulloss R.E."/>
            <person name="Uehling J."/>
            <person name="Grigoriev I.V."/>
            <person name="Vagvolgyi C."/>
            <person name="Papp T."/>
            <person name="Martin F.M."/>
            <person name="Miettinen O."/>
            <person name="Hibbett D.S."/>
            <person name="Nagy L.G."/>
        </authorList>
    </citation>
    <scope>NUCLEOTIDE SEQUENCE [LARGE SCALE GENOMIC DNA]</scope>
    <source>
        <strain evidence="2 3">CBS 166.37</strain>
    </source>
</reference>
<feature type="compositionally biased region" description="Polar residues" evidence="1">
    <location>
        <begin position="108"/>
        <end position="121"/>
    </location>
</feature>
<keyword evidence="3" id="KW-1185">Reference proteome</keyword>
<evidence type="ECO:0000256" key="1">
    <source>
        <dbReference type="SAM" id="MobiDB-lite"/>
    </source>
</evidence>
<feature type="region of interest" description="Disordered" evidence="1">
    <location>
        <begin position="39"/>
        <end position="132"/>
    </location>
</feature>
<accession>A0A5C3LXI1</accession>
<protein>
    <recommendedName>
        <fullName evidence="4">Reverse transcriptase Ty1/copia-type domain-containing protein</fullName>
    </recommendedName>
</protein>
<name>A0A5C3LXI1_9AGAR</name>
<sequence>MTFIGFTDGIKGYKFISHKNQIFHAGTALFNEELFPRCPDSKNHDQGDYPVPMDEYSPNPLDMQDDPEDHQQHPYPSQEEEQDPDLDKDQGCNVPGPSSPCQEPGSAPHTNSDTLPPSNTPSDDENPDPSMSDIEEMMQKLLSNSMDIRKVSKMAQEGGVSFINYLINQAIPPNDDVPQQFQDILRLPTAQKEEWLNACRKELEALRKRQVFELCDLPQGRKAIKNCWIFVIKSDGRKKSALSR</sequence>
<gene>
    <name evidence="2" type="ORF">BDQ12DRAFT_753808</name>
</gene>
<dbReference type="Proteomes" id="UP000308652">
    <property type="component" value="Unassembled WGS sequence"/>
</dbReference>
<dbReference type="STRING" id="68775.A0A5C3LXI1"/>
<organism evidence="2 3">
    <name type="scientific">Crucibulum laeve</name>
    <dbReference type="NCBI Taxonomy" id="68775"/>
    <lineage>
        <taxon>Eukaryota</taxon>
        <taxon>Fungi</taxon>
        <taxon>Dikarya</taxon>
        <taxon>Basidiomycota</taxon>
        <taxon>Agaricomycotina</taxon>
        <taxon>Agaricomycetes</taxon>
        <taxon>Agaricomycetidae</taxon>
        <taxon>Agaricales</taxon>
        <taxon>Agaricineae</taxon>
        <taxon>Nidulariaceae</taxon>
        <taxon>Crucibulum</taxon>
    </lineage>
</organism>